<dbReference type="Proteomes" id="UP000466586">
    <property type="component" value="Unassembled WGS sequence"/>
</dbReference>
<name>A0A7K1YCI1_9SPHI</name>
<proteinExistence type="predicted"/>
<gene>
    <name evidence="1" type="ORF">GS399_13970</name>
</gene>
<protein>
    <submittedName>
        <fullName evidence="1">Uncharacterized protein</fullName>
    </submittedName>
</protein>
<keyword evidence="2" id="KW-1185">Reference proteome</keyword>
<dbReference type="AlphaFoldDB" id="A0A7K1YCI1"/>
<organism evidence="1 2">
    <name type="scientific">Hufsiella arboris</name>
    <dbReference type="NCBI Taxonomy" id="2695275"/>
    <lineage>
        <taxon>Bacteria</taxon>
        <taxon>Pseudomonadati</taxon>
        <taxon>Bacteroidota</taxon>
        <taxon>Sphingobacteriia</taxon>
        <taxon>Sphingobacteriales</taxon>
        <taxon>Sphingobacteriaceae</taxon>
        <taxon>Hufsiella</taxon>
    </lineage>
</organism>
<dbReference type="EMBL" id="WVHT01000006">
    <property type="protein sequence ID" value="MXV52081.1"/>
    <property type="molecule type" value="Genomic_DNA"/>
</dbReference>
<dbReference type="RefSeq" id="WP_160845260.1">
    <property type="nucleotide sequence ID" value="NZ_WVHT01000006.1"/>
</dbReference>
<sequence length="211" mass="24352">METLQHNFDVNIHIKSSNQKIKINQDFIEVNNTKIACKDVSALKYGVSLVGPKKKPSSKRYAIDLMSKDGKTLNISFNSSKVGDLLEEDHTYYYIMSGVWQYIKKPLINQLIDALNEQKSFSVADIEVSYEGIKVPYKAWFWGKTKKEILPWNQLKHNLDKGIVYVGSTSEENKKSALKLHDDWNAVCLNTLLHYLWQDNRRNKLAKGEKI</sequence>
<reference evidence="1 2" key="1">
    <citation type="submission" date="2019-11" db="EMBL/GenBank/DDBJ databases">
        <title>Pedobacter sp. HMF7647 Genome sequencing and assembly.</title>
        <authorList>
            <person name="Kang H."/>
            <person name="Kim H."/>
            <person name="Joh K."/>
        </authorList>
    </citation>
    <scope>NUCLEOTIDE SEQUENCE [LARGE SCALE GENOMIC DNA]</scope>
    <source>
        <strain evidence="1 2">HMF7647</strain>
    </source>
</reference>
<accession>A0A7K1YCI1</accession>
<comment type="caution">
    <text evidence="1">The sequence shown here is derived from an EMBL/GenBank/DDBJ whole genome shotgun (WGS) entry which is preliminary data.</text>
</comment>
<evidence type="ECO:0000313" key="2">
    <source>
        <dbReference type="Proteomes" id="UP000466586"/>
    </source>
</evidence>
<evidence type="ECO:0000313" key="1">
    <source>
        <dbReference type="EMBL" id="MXV52081.1"/>
    </source>
</evidence>